<dbReference type="Proteomes" id="UP000066737">
    <property type="component" value="Chromosome I"/>
</dbReference>
<dbReference type="OrthoDB" id="204982at2157"/>
<feature type="compositionally biased region" description="Low complexity" evidence="1">
    <location>
        <begin position="54"/>
        <end position="74"/>
    </location>
</feature>
<dbReference type="AlphaFoldDB" id="A0A0U5CZY7"/>
<evidence type="ECO:0000313" key="4">
    <source>
        <dbReference type="Proteomes" id="UP000066737"/>
    </source>
</evidence>
<gene>
    <name evidence="3" type="ORF">HHUB_3123</name>
</gene>
<dbReference type="Pfam" id="PF26456">
    <property type="entry name" value="DUF8135"/>
    <property type="match status" value="1"/>
</dbReference>
<reference evidence="4" key="1">
    <citation type="journal article" date="2016" name="Environ. Microbiol.">
        <title>The complete genome of a viable archaeum isolated from 123-million-year-old rock salt.</title>
        <authorList>
            <person name="Jaakkola S.T."/>
            <person name="Pfeiffer F."/>
            <person name="Ravantti J.J."/>
            <person name="Guo Q."/>
            <person name="Liu Y."/>
            <person name="Chen X."/>
            <person name="Ma H."/>
            <person name="Yang C."/>
            <person name="Oksanen H.M."/>
            <person name="Bamford D.H."/>
        </authorList>
    </citation>
    <scope>NUCLEOTIDE SEQUENCE</scope>
    <source>
        <strain evidence="4">JI20-1</strain>
    </source>
</reference>
<proteinExistence type="predicted"/>
<dbReference type="EMBL" id="LN831302">
    <property type="protein sequence ID" value="CQH60046.1"/>
    <property type="molecule type" value="Genomic_DNA"/>
</dbReference>
<feature type="compositionally biased region" description="Acidic residues" evidence="1">
    <location>
        <begin position="27"/>
        <end position="50"/>
    </location>
</feature>
<feature type="domain" description="DUF8135" evidence="2">
    <location>
        <begin position="85"/>
        <end position="132"/>
    </location>
</feature>
<dbReference type="STRING" id="1407499.HHUB_3123"/>
<feature type="region of interest" description="Disordered" evidence="1">
    <location>
        <begin position="1"/>
        <end position="77"/>
    </location>
</feature>
<dbReference type="KEGG" id="hhb:Hhub_3123"/>
<evidence type="ECO:0000256" key="1">
    <source>
        <dbReference type="SAM" id="MobiDB-lite"/>
    </source>
</evidence>
<evidence type="ECO:0000259" key="2">
    <source>
        <dbReference type="Pfam" id="PF26456"/>
    </source>
</evidence>
<accession>A0A0U5CZY7</accession>
<feature type="compositionally biased region" description="Basic and acidic residues" evidence="1">
    <location>
        <begin position="11"/>
        <end position="26"/>
    </location>
</feature>
<feature type="compositionally biased region" description="Acidic residues" evidence="1">
    <location>
        <begin position="1"/>
        <end position="10"/>
    </location>
</feature>
<sequence>MSDDRDDEEREPLADLREDVERSREAEPDDDFDELFTDVDVGSVDEEEVWDQLSSSADESVADAAGVAESASADAKTEALDRDVTVVEKRLCQGCEHFSDPPETACGHEGTTIEAEADTDHFRVVDCPVVAAREENEASDFSGDEP</sequence>
<dbReference type="GeneID" id="26659738"/>
<protein>
    <recommendedName>
        <fullName evidence="2">DUF8135 domain-containing protein</fullName>
    </recommendedName>
</protein>
<organism evidence="3 4">
    <name type="scientific">Halobacterium hubeiense</name>
    <dbReference type="NCBI Taxonomy" id="1407499"/>
    <lineage>
        <taxon>Archaea</taxon>
        <taxon>Methanobacteriati</taxon>
        <taxon>Methanobacteriota</taxon>
        <taxon>Stenosarchaea group</taxon>
        <taxon>Halobacteria</taxon>
        <taxon>Halobacteriales</taxon>
        <taxon>Halobacteriaceae</taxon>
        <taxon>Halobacterium</taxon>
    </lineage>
</organism>
<evidence type="ECO:0000313" key="3">
    <source>
        <dbReference type="EMBL" id="CQH60046.1"/>
    </source>
</evidence>
<dbReference type="RefSeq" id="WP_143416384.1">
    <property type="nucleotide sequence ID" value="NZ_CEML01000001.1"/>
</dbReference>
<name>A0A0U5CZY7_9EURY</name>
<dbReference type="InterPro" id="IPR058448">
    <property type="entry name" value="DUF8135"/>
</dbReference>
<keyword evidence="4" id="KW-1185">Reference proteome</keyword>